<feature type="coiled-coil region" evidence="1">
    <location>
        <begin position="110"/>
        <end position="151"/>
    </location>
</feature>
<dbReference type="SUPFAM" id="SSF51261">
    <property type="entry name" value="Duplicated hybrid motif"/>
    <property type="match status" value="1"/>
</dbReference>
<feature type="domain" description="M23ase beta-sheet core" evidence="4">
    <location>
        <begin position="368"/>
        <end position="461"/>
    </location>
</feature>
<protein>
    <submittedName>
        <fullName evidence="5">Peptidase, M23 family</fullName>
    </submittedName>
</protein>
<evidence type="ECO:0000256" key="1">
    <source>
        <dbReference type="SAM" id="Coils"/>
    </source>
</evidence>
<evidence type="ECO:0000256" key="3">
    <source>
        <dbReference type="SAM" id="SignalP"/>
    </source>
</evidence>
<keyword evidence="6" id="KW-1185">Reference proteome</keyword>
<dbReference type="PANTHER" id="PTHR21666">
    <property type="entry name" value="PEPTIDASE-RELATED"/>
    <property type="match status" value="1"/>
</dbReference>
<evidence type="ECO:0000313" key="6">
    <source>
        <dbReference type="Proteomes" id="UP000005089"/>
    </source>
</evidence>
<dbReference type="GeneID" id="77134315"/>
<dbReference type="HOGENOM" id="CLU_029425_4_0_4"/>
<feature type="signal peptide" evidence="3">
    <location>
        <begin position="1"/>
        <end position="23"/>
    </location>
</feature>
<dbReference type="Pfam" id="PF01551">
    <property type="entry name" value="Peptidase_M23"/>
    <property type="match status" value="1"/>
</dbReference>
<evidence type="ECO:0000259" key="4">
    <source>
        <dbReference type="Pfam" id="PF01551"/>
    </source>
</evidence>
<keyword evidence="3" id="KW-0732">Signal</keyword>
<proteinExistence type="predicted"/>
<dbReference type="InterPro" id="IPR050570">
    <property type="entry name" value="Cell_wall_metabolism_enzyme"/>
</dbReference>
<dbReference type="FunFam" id="2.70.70.10:FF:000003">
    <property type="entry name" value="Murein hydrolase activator EnvC"/>
    <property type="match status" value="1"/>
</dbReference>
<feature type="compositionally biased region" description="Basic and acidic residues" evidence="2">
    <location>
        <begin position="53"/>
        <end position="70"/>
    </location>
</feature>
<dbReference type="STRING" id="847.BRW83_0407"/>
<keyword evidence="1" id="KW-0175">Coiled coil</keyword>
<evidence type="ECO:0000313" key="5">
    <source>
        <dbReference type="EMBL" id="EEO30657.1"/>
    </source>
</evidence>
<dbReference type="GO" id="GO:0004222">
    <property type="term" value="F:metalloendopeptidase activity"/>
    <property type="evidence" value="ECO:0007669"/>
    <property type="project" value="TreeGrafter"/>
</dbReference>
<accession>C3XBT1</accession>
<dbReference type="InterPro" id="IPR016047">
    <property type="entry name" value="M23ase_b-sheet_dom"/>
</dbReference>
<dbReference type="InterPro" id="IPR011055">
    <property type="entry name" value="Dup_hybrid_motif"/>
</dbReference>
<name>C3XBT1_OXAFO</name>
<dbReference type="eggNOG" id="COG4942">
    <property type="taxonomic scope" value="Bacteria"/>
</dbReference>
<sequence>MKKALFFLFLLVYATASSLTVHAKQKATSTKQQKQVNKKAASKRGKSKTTSKKAGDTARQKQAAETEQKKVHTRLNTLKKEIGKTEVAKGKASEALTQSQKAISTTERSLAELGQKKAVTENKLTQLSSEQAQLTATVAKQQKQLAKLMQQQYVSGGEDRMKLLFSGDNPNRISREMQYMNYYSTAYSQLIASLRQNIKAVDAKKSETKETKQELDKIASKTSEQKQVLEKEKARHAALVAQLSDKLSNQKKEAERLAQDEKRLGGLVDRLSRKIEEQRKAAEKRAAQARLAEQQARKQAKQSRQTKQARKTQSRPQKQESQAEIVRETPYKADTASAFGKKRGSLRMPVQGTITARYGMKRADGPSWKGIFIKTSAGAPVHSVAGGKVIFADTLRGFGRLIIIDHGDHYMTIYGNAQTLNKRVGDTVGSGETVATAGNSGENGETGLYFELRRSGHALNPSDWISTR</sequence>
<dbReference type="AlphaFoldDB" id="C3XBT1"/>
<feature type="chain" id="PRO_5019246235" evidence="3">
    <location>
        <begin position="24"/>
        <end position="468"/>
    </location>
</feature>
<evidence type="ECO:0000256" key="2">
    <source>
        <dbReference type="SAM" id="MobiDB-lite"/>
    </source>
</evidence>
<dbReference type="CDD" id="cd12797">
    <property type="entry name" value="M23_peptidase"/>
    <property type="match status" value="1"/>
</dbReference>
<gene>
    <name evidence="5" type="ORF">OFBG_01685</name>
</gene>
<feature type="compositionally biased region" description="Basic residues" evidence="2">
    <location>
        <begin position="36"/>
        <end position="51"/>
    </location>
</feature>
<dbReference type="Gene3D" id="2.70.70.10">
    <property type="entry name" value="Glucose Permease (Domain IIA)"/>
    <property type="match status" value="1"/>
</dbReference>
<organism evidence="5 6">
    <name type="scientific">Oxalobacter formigenes OXCC13</name>
    <dbReference type="NCBI Taxonomy" id="556269"/>
    <lineage>
        <taxon>Bacteria</taxon>
        <taxon>Pseudomonadati</taxon>
        <taxon>Pseudomonadota</taxon>
        <taxon>Betaproteobacteria</taxon>
        <taxon>Burkholderiales</taxon>
        <taxon>Oxalobacteraceae</taxon>
        <taxon>Oxalobacter</taxon>
    </lineage>
</organism>
<dbReference type="Gene3D" id="6.10.250.3150">
    <property type="match status" value="1"/>
</dbReference>
<reference evidence="5 6" key="1">
    <citation type="submission" date="2009-02" db="EMBL/GenBank/DDBJ databases">
        <title>The Genome Sequence of Oxalobacter formigenes OXCC13.</title>
        <authorList>
            <consortium name="The Broad Institute Genome Sequencing Platform"/>
            <person name="Ward D."/>
            <person name="Young S.K."/>
            <person name="Kodira C.D."/>
            <person name="Zeng Q."/>
            <person name="Koehrsen M."/>
            <person name="Alvarado L."/>
            <person name="Berlin A."/>
            <person name="Borenstein D."/>
            <person name="Chen Z."/>
            <person name="Engels R."/>
            <person name="Freedman E."/>
            <person name="Gellesch M."/>
            <person name="Goldberg J."/>
            <person name="Griggs A."/>
            <person name="Gujja S."/>
            <person name="Heiman D."/>
            <person name="Hepburn T."/>
            <person name="Howarth C."/>
            <person name="Jen D."/>
            <person name="Larson L."/>
            <person name="Lewis B."/>
            <person name="Mehta T."/>
            <person name="Park D."/>
            <person name="Pearson M."/>
            <person name="Roberts A."/>
            <person name="Saif S."/>
            <person name="Shea T."/>
            <person name="Shenoy N."/>
            <person name="Sisk P."/>
            <person name="Stolte C."/>
            <person name="Sykes S."/>
            <person name="Walk T."/>
            <person name="White J."/>
            <person name="Yandava C."/>
            <person name="Allison M.J."/>
            <person name="Lander E."/>
            <person name="Nusbaum C."/>
            <person name="Galagan J."/>
            <person name="Birren B."/>
        </authorList>
    </citation>
    <scope>NUCLEOTIDE SEQUENCE [LARGE SCALE GENOMIC DNA]</scope>
    <source>
        <strain evidence="5 6">OXCC13</strain>
    </source>
</reference>
<dbReference type="EMBL" id="GG658170">
    <property type="protein sequence ID" value="EEO30657.1"/>
    <property type="molecule type" value="Genomic_DNA"/>
</dbReference>
<dbReference type="PANTHER" id="PTHR21666:SF270">
    <property type="entry name" value="MUREIN HYDROLASE ACTIVATOR ENVC"/>
    <property type="match status" value="1"/>
</dbReference>
<dbReference type="Proteomes" id="UP000005089">
    <property type="component" value="Unassembled WGS sequence"/>
</dbReference>
<feature type="region of interest" description="Disordered" evidence="2">
    <location>
        <begin position="279"/>
        <end position="329"/>
    </location>
</feature>
<dbReference type="RefSeq" id="WP_005882006.1">
    <property type="nucleotide sequence ID" value="NZ_CP019430.1"/>
</dbReference>
<feature type="region of interest" description="Disordered" evidence="2">
    <location>
        <begin position="203"/>
        <end position="230"/>
    </location>
</feature>
<feature type="region of interest" description="Disordered" evidence="2">
    <location>
        <begin position="27"/>
        <end position="72"/>
    </location>
</feature>